<keyword evidence="3" id="KW-1185">Reference proteome</keyword>
<dbReference type="InterPro" id="IPR053188">
    <property type="entry name" value="FkbM_Methyltransferase"/>
</dbReference>
<dbReference type="GO" id="GO:0032259">
    <property type="term" value="P:methylation"/>
    <property type="evidence" value="ECO:0007669"/>
    <property type="project" value="UniProtKB-KW"/>
</dbReference>
<comment type="caution">
    <text evidence="2">The sequence shown here is derived from an EMBL/GenBank/DDBJ whole genome shotgun (WGS) entry which is preliminary data.</text>
</comment>
<evidence type="ECO:0000313" key="2">
    <source>
        <dbReference type="EMBL" id="MFC5410892.1"/>
    </source>
</evidence>
<dbReference type="GO" id="GO:0008168">
    <property type="term" value="F:methyltransferase activity"/>
    <property type="evidence" value="ECO:0007669"/>
    <property type="project" value="UniProtKB-KW"/>
</dbReference>
<evidence type="ECO:0000313" key="3">
    <source>
        <dbReference type="Proteomes" id="UP001596106"/>
    </source>
</evidence>
<dbReference type="Pfam" id="PF05050">
    <property type="entry name" value="Methyltransf_21"/>
    <property type="match status" value="1"/>
</dbReference>
<sequence>MTRFLKWLLAPIRVTWLQPLYEKLYLFTLYAMNYGGGSYTEDSGEQFVLAYVARKTERQSKPIVIFDVGANVGSYAQLVLKTFESRATVHCFEPSHSTYQTLVAAVTAPTVIKHPFGLSSKTGQLPLYADAEQSGMMSVYSRDLQHLNISFGPMEVATFSTVDAFCREQNIPEISLLKIDVEGHEFSVLEGAQQLLKDQRIRFIQFEFGGTNIDSRTFFRDFWKLLHDDFILYRIVGNGLRRIDAYSELLEIFVAVNYFAERKSNPV</sequence>
<dbReference type="PANTHER" id="PTHR36973:SF4">
    <property type="entry name" value="NODULATION PROTEIN"/>
    <property type="match status" value="1"/>
</dbReference>
<keyword evidence="2" id="KW-0489">Methyltransferase</keyword>
<reference evidence="3" key="1">
    <citation type="journal article" date="2019" name="Int. J. Syst. Evol. Microbiol.">
        <title>The Global Catalogue of Microorganisms (GCM) 10K type strain sequencing project: providing services to taxonomists for standard genome sequencing and annotation.</title>
        <authorList>
            <consortium name="The Broad Institute Genomics Platform"/>
            <consortium name="The Broad Institute Genome Sequencing Center for Infectious Disease"/>
            <person name="Wu L."/>
            <person name="Ma J."/>
        </authorList>
    </citation>
    <scope>NUCLEOTIDE SEQUENCE [LARGE SCALE GENOMIC DNA]</scope>
    <source>
        <strain evidence="3">CCUG 55250</strain>
    </source>
</reference>
<protein>
    <submittedName>
        <fullName evidence="2">FkbM family methyltransferase</fullName>
    </submittedName>
</protein>
<dbReference type="SUPFAM" id="SSF53335">
    <property type="entry name" value="S-adenosyl-L-methionine-dependent methyltransferases"/>
    <property type="match status" value="1"/>
</dbReference>
<evidence type="ECO:0000259" key="1">
    <source>
        <dbReference type="Pfam" id="PF05050"/>
    </source>
</evidence>
<dbReference type="RefSeq" id="WP_379847054.1">
    <property type="nucleotide sequence ID" value="NZ_JBHSMA010000004.1"/>
</dbReference>
<proteinExistence type="predicted"/>
<dbReference type="InterPro" id="IPR006342">
    <property type="entry name" value="FkbM_mtfrase"/>
</dbReference>
<dbReference type="PANTHER" id="PTHR36973">
    <property type="entry name" value="SLL1456 PROTEIN-RELATED"/>
    <property type="match status" value="1"/>
</dbReference>
<dbReference type="Proteomes" id="UP001596106">
    <property type="component" value="Unassembled WGS sequence"/>
</dbReference>
<dbReference type="NCBIfam" id="TIGR01444">
    <property type="entry name" value="fkbM_fam"/>
    <property type="match status" value="1"/>
</dbReference>
<dbReference type="InterPro" id="IPR029063">
    <property type="entry name" value="SAM-dependent_MTases_sf"/>
</dbReference>
<accession>A0ABW0IFI6</accession>
<feature type="domain" description="Methyltransferase FkbM" evidence="1">
    <location>
        <begin position="67"/>
        <end position="226"/>
    </location>
</feature>
<gene>
    <name evidence="2" type="ORF">ACFPMF_16350</name>
</gene>
<name>A0ABW0IFI6_9BACT</name>
<dbReference type="EMBL" id="JBHSMA010000004">
    <property type="protein sequence ID" value="MFC5410892.1"/>
    <property type="molecule type" value="Genomic_DNA"/>
</dbReference>
<keyword evidence="2" id="KW-0808">Transferase</keyword>
<organism evidence="2 3">
    <name type="scientific">Larkinella bovis</name>
    <dbReference type="NCBI Taxonomy" id="683041"/>
    <lineage>
        <taxon>Bacteria</taxon>
        <taxon>Pseudomonadati</taxon>
        <taxon>Bacteroidota</taxon>
        <taxon>Cytophagia</taxon>
        <taxon>Cytophagales</taxon>
        <taxon>Spirosomataceae</taxon>
        <taxon>Larkinella</taxon>
    </lineage>
</organism>
<dbReference type="Gene3D" id="3.40.50.150">
    <property type="entry name" value="Vaccinia Virus protein VP39"/>
    <property type="match status" value="1"/>
</dbReference>